<feature type="compositionally biased region" description="Polar residues" evidence="1">
    <location>
        <begin position="526"/>
        <end position="536"/>
    </location>
</feature>
<evidence type="ECO:0000313" key="2">
    <source>
        <dbReference type="EMBL" id="GBP27158.1"/>
    </source>
</evidence>
<dbReference type="EMBL" id="BGZK01000190">
    <property type="protein sequence ID" value="GBP27158.1"/>
    <property type="molecule type" value="Genomic_DNA"/>
</dbReference>
<keyword evidence="3" id="KW-1185">Reference proteome</keyword>
<reference evidence="2 3" key="1">
    <citation type="journal article" date="2019" name="Commun. Biol.">
        <title>The bagworm genome reveals a unique fibroin gene that provides high tensile strength.</title>
        <authorList>
            <person name="Kono N."/>
            <person name="Nakamura H."/>
            <person name="Ohtoshi R."/>
            <person name="Tomita M."/>
            <person name="Numata K."/>
            <person name="Arakawa K."/>
        </authorList>
    </citation>
    <scope>NUCLEOTIDE SEQUENCE [LARGE SCALE GENOMIC DNA]</scope>
</reference>
<protein>
    <submittedName>
        <fullName evidence="2">Uncharacterized protein</fullName>
    </submittedName>
</protein>
<proteinExistence type="predicted"/>
<evidence type="ECO:0000313" key="3">
    <source>
        <dbReference type="Proteomes" id="UP000299102"/>
    </source>
</evidence>
<name>A0A4C1UL23_EUMVA</name>
<dbReference type="Proteomes" id="UP000299102">
    <property type="component" value="Unassembled WGS sequence"/>
</dbReference>
<accession>A0A4C1UL23</accession>
<comment type="caution">
    <text evidence="2">The sequence shown here is derived from an EMBL/GenBank/DDBJ whole genome shotgun (WGS) entry which is preliminary data.</text>
</comment>
<evidence type="ECO:0000256" key="1">
    <source>
        <dbReference type="SAM" id="MobiDB-lite"/>
    </source>
</evidence>
<dbReference type="AlphaFoldDB" id="A0A4C1UL23"/>
<gene>
    <name evidence="2" type="ORF">EVAR_15931_1</name>
</gene>
<organism evidence="2 3">
    <name type="scientific">Eumeta variegata</name>
    <name type="common">Bagworm moth</name>
    <name type="synonym">Eumeta japonica</name>
    <dbReference type="NCBI Taxonomy" id="151549"/>
    <lineage>
        <taxon>Eukaryota</taxon>
        <taxon>Metazoa</taxon>
        <taxon>Ecdysozoa</taxon>
        <taxon>Arthropoda</taxon>
        <taxon>Hexapoda</taxon>
        <taxon>Insecta</taxon>
        <taxon>Pterygota</taxon>
        <taxon>Neoptera</taxon>
        <taxon>Endopterygota</taxon>
        <taxon>Lepidoptera</taxon>
        <taxon>Glossata</taxon>
        <taxon>Ditrysia</taxon>
        <taxon>Tineoidea</taxon>
        <taxon>Psychidae</taxon>
        <taxon>Oiketicinae</taxon>
        <taxon>Eumeta</taxon>
    </lineage>
</organism>
<feature type="region of interest" description="Disordered" evidence="1">
    <location>
        <begin position="523"/>
        <end position="545"/>
    </location>
</feature>
<sequence length="656" mass="71758">MLVDNEYHSSSILMRNICWRALTATVTANGMTLSYVAVLSPRRRLVYHKLLASGTAGQRTRYCGQTPAIGFDSRHRPEVKKPMSASRLLSRDLCPSRDSRSCRFSLLNGASLSCDLCPSGGPCRPRRPCCGRPPCYLYHTCVPCPPCDSRPTCASDPPCVSHRHSNTCSSSSAYSSCGTCPPCSSCAPCDSFFTFDSCPPLAGPGGPCDPCPCGPSTHSFGPYYKPYCIRCDVNRCEEVYPYGSWPCGPCGPCSPFYYWCGPCPCPIPYPKPCLCPPGVPHCGVDAINLPRTDQNSPFNSGGRSYKYSMKMKQVSLLSRCYSTCRCPYPSQLTCRCPYPSYSSCRCVCPPYCPSRHPCAPCGRCGPCDGAPCTCGPCGPCLCGDHCGSCCGGCECRSPCVCNSCYGSCSCIPCPGGPWTPPGIYRYWKSPRFCSTMSTETPTAVRVCPRSCPIPGGKPKKWTCGESWKEHPQYELHLTAIKNRHAILEKSLNQNYSSPETSELIMLKRSRDWENHNGACSRFAPSSFGQQSSNGTKGNILRNPKNRNDLMETESKVGAGLEMVNMSTSANMRNVLRLLVSAPGRPLLDKSSSRDLQNAVPEHWLPTVVFNPDQVLDPPNGWPSRSTTSDSWSPFKNLPSILRAMLHILYHFNLGIL</sequence>